<dbReference type="EMBL" id="AP025314">
    <property type="protein sequence ID" value="BDD10781.1"/>
    <property type="molecule type" value="Genomic_DNA"/>
</dbReference>
<dbReference type="Proteomes" id="UP001348817">
    <property type="component" value="Chromosome"/>
</dbReference>
<evidence type="ECO:0000313" key="2">
    <source>
        <dbReference type="EMBL" id="BDD10781.1"/>
    </source>
</evidence>
<proteinExistence type="predicted"/>
<keyword evidence="3" id="KW-1185">Reference proteome</keyword>
<evidence type="ECO:0000256" key="1">
    <source>
        <dbReference type="SAM" id="SignalP"/>
    </source>
</evidence>
<keyword evidence="1" id="KW-0732">Signal</keyword>
<reference evidence="2 3" key="1">
    <citation type="submission" date="2021-12" db="EMBL/GenBank/DDBJ databases">
        <title>Genome sequencing of bacteria with rrn-lacking chromosome and rrn-plasmid.</title>
        <authorList>
            <person name="Anda M."/>
            <person name="Iwasaki W."/>
        </authorList>
    </citation>
    <scope>NUCLEOTIDE SEQUENCE [LARGE SCALE GENOMIC DNA]</scope>
    <source>
        <strain evidence="2 3">DSM 100852</strain>
    </source>
</reference>
<dbReference type="KEGG" id="fax:FUAX_32130"/>
<feature type="signal peptide" evidence="1">
    <location>
        <begin position="1"/>
        <end position="20"/>
    </location>
</feature>
<dbReference type="RefSeq" id="WP_338392315.1">
    <property type="nucleotide sequence ID" value="NZ_AP025314.1"/>
</dbReference>
<accession>A0AAU9DCB3</accession>
<evidence type="ECO:0000313" key="3">
    <source>
        <dbReference type="Proteomes" id="UP001348817"/>
    </source>
</evidence>
<dbReference type="AlphaFoldDB" id="A0AAU9DCB3"/>
<sequence length="711" mass="75687">MRKFTVLIVCLLAFVGGLNAQNKLNFQALLRDASGKALREERVDLKFEIARNTPDGTVLFEEEHSITTTRAGILNVEIGSKTMLPKIEWNGQRYFLKVSVNGESLGHSQLLSVPYAMGAEIAGEAESLDYEALSGKPEFEDWDKNVAGDFDGEYQSLDNLPGLFDGEYSELSNLPTLFNGDYSDLLNLPALFDGSYSRLSNLPELFHGDYAKLSNLPSLFSGEYSDLSNRPESYFNGEYGALSNLPVLFDGKYSSLEGAPQTITTEQTATLGRLGLTQAVDLDGLKAQAADNSAKTGFPGIGDDAGKAFRILWAKKNQELYSGRVGVNVNVPETDINSHAGMRVKGAVLYDGLPSAMTPGILYYDPLGSGHFRYVDNTGTEKLFGMGDGDFHGGFAPLQEGHGAMWVDDAILKKRLAVGSGVSAGMDFGENKMVLADTILRVRFEDTSQSASFPKNDWEMVFNDIAENGQSYFAVLDEDLNATPFKLMASAPTNAFRVMSGKVGLGVEIPDEALHVGGAVKANSFVGDGSSLSGLLGVTSSVANTGSTTLGADKDGDGTGRLAFEIGESEYLTVSSTGKVGLGKSSPNADLDVSGSLVATGVDVAGDVSSSGALVHTPENKVIGDLASIDVSGKSLILADLSGDKSISALNGGKKGQRVTIINRSDTHQITFFVGMSNIAGPFSQFTLGKYGAVTFLCDGTYWYQTDLVNP</sequence>
<organism evidence="2 3">
    <name type="scientific">Fulvitalea axinellae</name>
    <dbReference type="NCBI Taxonomy" id="1182444"/>
    <lineage>
        <taxon>Bacteria</taxon>
        <taxon>Pseudomonadati</taxon>
        <taxon>Bacteroidota</taxon>
        <taxon>Cytophagia</taxon>
        <taxon>Cytophagales</taxon>
        <taxon>Persicobacteraceae</taxon>
        <taxon>Fulvitalea</taxon>
    </lineage>
</organism>
<feature type="chain" id="PRO_5043998103" evidence="1">
    <location>
        <begin position="21"/>
        <end position="711"/>
    </location>
</feature>
<protein>
    <submittedName>
        <fullName evidence="2">Uncharacterized protein</fullName>
    </submittedName>
</protein>
<gene>
    <name evidence="2" type="ORF">FUAX_32130</name>
</gene>
<name>A0AAU9DCB3_9BACT</name>